<feature type="transmembrane region" description="Helical" evidence="1">
    <location>
        <begin position="70"/>
        <end position="93"/>
    </location>
</feature>
<dbReference type="Proteomes" id="UP000184396">
    <property type="component" value="Unassembled WGS sequence"/>
</dbReference>
<dbReference type="OrthoDB" id="1139505at2"/>
<proteinExistence type="predicted"/>
<name>A0A1M6A8W2_9FLAO</name>
<gene>
    <name evidence="2" type="ORF">SAMN05216261_0292</name>
</gene>
<reference evidence="2 3" key="1">
    <citation type="submission" date="2016-11" db="EMBL/GenBank/DDBJ databases">
        <authorList>
            <person name="Jaros S."/>
            <person name="Januszkiewicz K."/>
            <person name="Wedrychowicz H."/>
        </authorList>
    </citation>
    <scope>NUCLEOTIDE SEQUENCE [LARGE SCALE GENOMIC DNA]</scope>
    <source>
        <strain evidence="2 3">CGMCC 1.12213</strain>
    </source>
</reference>
<organism evidence="2 3">
    <name type="scientific">Algibacter luteus</name>
    <dbReference type="NCBI Taxonomy" id="1178825"/>
    <lineage>
        <taxon>Bacteria</taxon>
        <taxon>Pseudomonadati</taxon>
        <taxon>Bacteroidota</taxon>
        <taxon>Flavobacteriia</taxon>
        <taxon>Flavobacteriales</taxon>
        <taxon>Flavobacteriaceae</taxon>
        <taxon>Algibacter</taxon>
    </lineage>
</organism>
<dbReference type="RefSeq" id="WP_019386358.1">
    <property type="nucleotide sequence ID" value="NZ_ALIH01000001.1"/>
</dbReference>
<keyword evidence="1" id="KW-0812">Transmembrane</keyword>
<accession>A0A1M6A8W2</accession>
<evidence type="ECO:0000313" key="2">
    <source>
        <dbReference type="EMBL" id="SHI32912.1"/>
    </source>
</evidence>
<evidence type="ECO:0000256" key="1">
    <source>
        <dbReference type="SAM" id="Phobius"/>
    </source>
</evidence>
<protein>
    <recommendedName>
        <fullName evidence="4">Riboflavin synthase subunit beta</fullName>
    </recommendedName>
</protein>
<keyword evidence="1" id="KW-0472">Membrane</keyword>
<keyword evidence="3" id="KW-1185">Reference proteome</keyword>
<dbReference type="STRING" id="1178825.SAMN05216261_0292"/>
<evidence type="ECO:0008006" key="4">
    <source>
        <dbReference type="Google" id="ProtNLM"/>
    </source>
</evidence>
<dbReference type="EMBL" id="FQYK01000001">
    <property type="protein sequence ID" value="SHI32912.1"/>
    <property type="molecule type" value="Genomic_DNA"/>
</dbReference>
<keyword evidence="1" id="KW-1133">Transmembrane helix</keyword>
<sequence length="95" mass="11136">MGLLKLRKNKKFSYTPRYYDDKGEGNPYEIKHKFDGFRKTVGANKGIKAKFNDAFDDLKNNPDREANRRILIIVAILVLIFLFIIDFDLTIFFSN</sequence>
<evidence type="ECO:0000313" key="3">
    <source>
        <dbReference type="Proteomes" id="UP000184396"/>
    </source>
</evidence>
<dbReference type="eggNOG" id="ENOG5032TIE">
    <property type="taxonomic scope" value="Bacteria"/>
</dbReference>
<dbReference type="AlphaFoldDB" id="A0A1M6A8W2"/>